<feature type="transmembrane region" description="Helical" evidence="10">
    <location>
        <begin position="88"/>
        <end position="108"/>
    </location>
</feature>
<evidence type="ECO:0000313" key="12">
    <source>
        <dbReference type="Proteomes" id="UP000030185"/>
    </source>
</evidence>
<dbReference type="EC" id="2.3.1.275" evidence="10"/>
<comment type="pathway">
    <text evidence="10">Lipid metabolism; phospholipid metabolism.</text>
</comment>
<comment type="subcellular location">
    <subcellularLocation>
        <location evidence="10">Cell membrane</location>
        <topology evidence="10">Multi-pass membrane protein</topology>
    </subcellularLocation>
</comment>
<comment type="similarity">
    <text evidence="10">Belongs to the PlsY family.</text>
</comment>
<dbReference type="OrthoDB" id="9777124at2"/>
<comment type="catalytic activity">
    <reaction evidence="10">
        <text>an acyl phosphate + sn-glycerol 3-phosphate = a 1-acyl-sn-glycero-3-phosphate + phosphate</text>
        <dbReference type="Rhea" id="RHEA:34075"/>
        <dbReference type="ChEBI" id="CHEBI:43474"/>
        <dbReference type="ChEBI" id="CHEBI:57597"/>
        <dbReference type="ChEBI" id="CHEBI:57970"/>
        <dbReference type="ChEBI" id="CHEBI:59918"/>
        <dbReference type="EC" id="2.3.1.275"/>
    </reaction>
</comment>
<comment type="caution">
    <text evidence="11">The sequence shown here is derived from an EMBL/GenBank/DDBJ whole genome shotgun (WGS) entry which is preliminary data.</text>
</comment>
<feature type="transmembrane region" description="Helical" evidence="10">
    <location>
        <begin position="57"/>
        <end position="82"/>
    </location>
</feature>
<dbReference type="SMART" id="SM01207">
    <property type="entry name" value="G3P_acyltransf"/>
    <property type="match status" value="1"/>
</dbReference>
<sequence length="213" mass="23556">MSILFITIGIIFAYLIGSLPTAIWYGKAFFGLDVRDFGSGNAGATNTFRVMGKRAGIIVMLVDILKGWTATNSAFFLAYFNLIDHQDLVLYKLFFGLAAVAGHIFPVYERFKGGKGVASLLGMILSIQSEAALLCILVFLVVFLIFKYVSLGSMTSALAFPILLCLPRFSPNQPIVVLFAFALFALVVITHQKNIVRLLHGEENKAKIRIRRR</sequence>
<evidence type="ECO:0000256" key="10">
    <source>
        <dbReference type="HAMAP-Rule" id="MF_01043"/>
    </source>
</evidence>
<feature type="transmembrane region" description="Helical" evidence="10">
    <location>
        <begin position="6"/>
        <end position="25"/>
    </location>
</feature>
<dbReference type="Pfam" id="PF02660">
    <property type="entry name" value="G3P_acyltransf"/>
    <property type="match status" value="1"/>
</dbReference>
<keyword evidence="9 10" id="KW-1208">Phospholipid metabolism</keyword>
<keyword evidence="8 10" id="KW-0594">Phospholipid biosynthesis</keyword>
<dbReference type="PANTHER" id="PTHR30309">
    <property type="entry name" value="INNER MEMBRANE PROTEIN YGIH"/>
    <property type="match status" value="1"/>
</dbReference>
<proteinExistence type="inferred from homology"/>
<comment type="subunit">
    <text evidence="10">Probably interacts with PlsX.</text>
</comment>
<dbReference type="NCBIfam" id="TIGR00023">
    <property type="entry name" value="glycerol-3-phosphate 1-O-acyltransferase PlsY"/>
    <property type="match status" value="1"/>
</dbReference>
<protein>
    <recommendedName>
        <fullName evidence="10">Glycerol-3-phosphate acyltransferase</fullName>
    </recommendedName>
    <alternativeName>
        <fullName evidence="10">Acyl-PO4 G3P acyltransferase</fullName>
    </alternativeName>
    <alternativeName>
        <fullName evidence="10">Acyl-phosphate--glycerol-3-phosphate acyltransferase</fullName>
    </alternativeName>
    <alternativeName>
        <fullName evidence="10">G3P acyltransferase</fullName>
        <shortName evidence="10">GPAT</shortName>
        <ecNumber evidence="10">2.3.1.275</ecNumber>
    </alternativeName>
    <alternativeName>
        <fullName evidence="10">Lysophosphatidic acid synthase</fullName>
        <shortName evidence="10">LPA synthase</shortName>
    </alternativeName>
</protein>
<evidence type="ECO:0000256" key="1">
    <source>
        <dbReference type="ARBA" id="ARBA00022475"/>
    </source>
</evidence>
<keyword evidence="6 10" id="KW-0443">Lipid metabolism</keyword>
<evidence type="ECO:0000256" key="2">
    <source>
        <dbReference type="ARBA" id="ARBA00022516"/>
    </source>
</evidence>
<keyword evidence="12" id="KW-1185">Reference proteome</keyword>
<feature type="transmembrane region" description="Helical" evidence="10">
    <location>
        <begin position="169"/>
        <end position="189"/>
    </location>
</feature>
<dbReference type="UniPathway" id="UPA00085"/>
<keyword evidence="2 10" id="KW-0444">Lipid biosynthesis</keyword>
<dbReference type="GO" id="GO:0008654">
    <property type="term" value="P:phospholipid biosynthetic process"/>
    <property type="evidence" value="ECO:0007669"/>
    <property type="project" value="UniProtKB-UniRule"/>
</dbReference>
<keyword evidence="4 10" id="KW-0812">Transmembrane</keyword>
<dbReference type="eggNOG" id="COG0344">
    <property type="taxonomic scope" value="Bacteria"/>
</dbReference>
<keyword evidence="1 10" id="KW-1003">Cell membrane</keyword>
<name>A0A098LM61_9BACT</name>
<keyword evidence="7 10" id="KW-0472">Membrane</keyword>
<accession>A0A098LM61</accession>
<evidence type="ECO:0000256" key="5">
    <source>
        <dbReference type="ARBA" id="ARBA00022989"/>
    </source>
</evidence>
<dbReference type="GO" id="GO:0043772">
    <property type="term" value="F:acyl-phosphate glycerol-3-phosphate acyltransferase activity"/>
    <property type="evidence" value="ECO:0007669"/>
    <property type="project" value="UniProtKB-UniRule"/>
</dbReference>
<evidence type="ECO:0000256" key="9">
    <source>
        <dbReference type="ARBA" id="ARBA00023264"/>
    </source>
</evidence>
<evidence type="ECO:0000256" key="6">
    <source>
        <dbReference type="ARBA" id="ARBA00023098"/>
    </source>
</evidence>
<dbReference type="PANTHER" id="PTHR30309:SF0">
    <property type="entry name" value="GLYCEROL-3-PHOSPHATE ACYLTRANSFERASE-RELATED"/>
    <property type="match status" value="1"/>
</dbReference>
<keyword evidence="3 10" id="KW-0808">Transferase</keyword>
<evidence type="ECO:0000256" key="8">
    <source>
        <dbReference type="ARBA" id="ARBA00023209"/>
    </source>
</evidence>
<dbReference type="HAMAP" id="MF_01043">
    <property type="entry name" value="PlsY"/>
    <property type="match status" value="1"/>
</dbReference>
<feature type="transmembrane region" description="Helical" evidence="10">
    <location>
        <begin position="120"/>
        <end position="149"/>
    </location>
</feature>
<dbReference type="InterPro" id="IPR003811">
    <property type="entry name" value="G3P_acylTferase_PlsY"/>
</dbReference>
<evidence type="ECO:0000256" key="3">
    <source>
        <dbReference type="ARBA" id="ARBA00022679"/>
    </source>
</evidence>
<reference evidence="11 12" key="1">
    <citation type="submission" date="2014-09" db="EMBL/GenBank/DDBJ databases">
        <title>Sporocytophaga myxococcoides PG-01 genome sequencing.</title>
        <authorList>
            <person name="Liu L."/>
            <person name="Gao P.J."/>
            <person name="Chen G.J."/>
            <person name="Wang L.S."/>
        </authorList>
    </citation>
    <scope>NUCLEOTIDE SEQUENCE [LARGE SCALE GENOMIC DNA]</scope>
    <source>
        <strain evidence="11 12">PG-01</strain>
    </source>
</reference>
<dbReference type="Proteomes" id="UP000030185">
    <property type="component" value="Unassembled WGS sequence"/>
</dbReference>
<dbReference type="STRING" id="153721.MYP_4453"/>
<evidence type="ECO:0000256" key="4">
    <source>
        <dbReference type="ARBA" id="ARBA00022692"/>
    </source>
</evidence>
<comment type="function">
    <text evidence="10">Catalyzes the transfer of an acyl group from acyl-phosphate (acyl-PO(4)) to glycerol-3-phosphate (G3P) to form lysophosphatidic acid (LPA). This enzyme utilizes acyl-phosphate as fatty acyl donor, but not acyl-CoA or acyl-ACP.</text>
</comment>
<dbReference type="GO" id="GO:0005886">
    <property type="term" value="C:plasma membrane"/>
    <property type="evidence" value="ECO:0007669"/>
    <property type="project" value="UniProtKB-SubCell"/>
</dbReference>
<dbReference type="RefSeq" id="WP_045468211.1">
    <property type="nucleotide sequence ID" value="NZ_BBLT01000011.1"/>
</dbReference>
<evidence type="ECO:0000256" key="7">
    <source>
        <dbReference type="ARBA" id="ARBA00023136"/>
    </source>
</evidence>
<keyword evidence="11" id="KW-0012">Acyltransferase</keyword>
<dbReference type="AlphaFoldDB" id="A0A098LM61"/>
<keyword evidence="5 10" id="KW-1133">Transmembrane helix</keyword>
<dbReference type="EMBL" id="BBLT01000011">
    <property type="protein sequence ID" value="GAL87223.1"/>
    <property type="molecule type" value="Genomic_DNA"/>
</dbReference>
<organism evidence="11 12">
    <name type="scientific">Sporocytophaga myxococcoides</name>
    <dbReference type="NCBI Taxonomy" id="153721"/>
    <lineage>
        <taxon>Bacteria</taxon>
        <taxon>Pseudomonadati</taxon>
        <taxon>Bacteroidota</taxon>
        <taxon>Cytophagia</taxon>
        <taxon>Cytophagales</taxon>
        <taxon>Cytophagaceae</taxon>
        <taxon>Sporocytophaga</taxon>
    </lineage>
</organism>
<gene>
    <name evidence="10" type="primary">plsY</name>
    <name evidence="11" type="ORF">MYP_4453</name>
</gene>
<evidence type="ECO:0000313" key="11">
    <source>
        <dbReference type="EMBL" id="GAL87223.1"/>
    </source>
</evidence>